<keyword evidence="2" id="KW-1185">Reference proteome</keyword>
<accession>A0A8S4PUY2</accession>
<proteinExistence type="predicted"/>
<dbReference type="EMBL" id="CAIIXF020000010">
    <property type="protein sequence ID" value="CAH1797896.1"/>
    <property type="molecule type" value="Genomic_DNA"/>
</dbReference>
<evidence type="ECO:0000313" key="1">
    <source>
        <dbReference type="EMBL" id="CAH1797896.1"/>
    </source>
</evidence>
<comment type="caution">
    <text evidence="1">The sequence shown here is derived from an EMBL/GenBank/DDBJ whole genome shotgun (WGS) entry which is preliminary data.</text>
</comment>
<protein>
    <submittedName>
        <fullName evidence="1">Uncharacterized protein</fullName>
    </submittedName>
</protein>
<evidence type="ECO:0000313" key="2">
    <source>
        <dbReference type="Proteomes" id="UP000749559"/>
    </source>
</evidence>
<sequence length="308" mass="36176">MESNTFEINEEMSVDVTAFKMPTSVILRNNKFETVLFTKEEWSQILSLSESMINLMNDIKVSDGDWMFEISQTRSIVFRLYKDKGGKVNLNFRLPDCETLPRISFEVSFESWRRLLSIRNDISNVLKDDCLKRKREDESIKIFKFKRQKRWFLSKEACRDFAVRDGIDLSEAGEMHEKRRAPDSPKEMLKITYVNALEDKILSLATKECYGCQVDHPSKKEHFHCLAPWQEVVHIYFEKAVDSVTKEEVADLYQALCSRINISPISDCLASIERIVFMFSSMKTYLNELVLGKFKDLNTMNYEFNYFD</sequence>
<dbReference type="OrthoDB" id="6155824at2759"/>
<organism evidence="1 2">
    <name type="scientific">Owenia fusiformis</name>
    <name type="common">Polychaete worm</name>
    <dbReference type="NCBI Taxonomy" id="6347"/>
    <lineage>
        <taxon>Eukaryota</taxon>
        <taxon>Metazoa</taxon>
        <taxon>Spiralia</taxon>
        <taxon>Lophotrochozoa</taxon>
        <taxon>Annelida</taxon>
        <taxon>Polychaeta</taxon>
        <taxon>Sedentaria</taxon>
        <taxon>Canalipalpata</taxon>
        <taxon>Sabellida</taxon>
        <taxon>Oweniida</taxon>
        <taxon>Oweniidae</taxon>
        <taxon>Owenia</taxon>
    </lineage>
</organism>
<dbReference type="Proteomes" id="UP000749559">
    <property type="component" value="Unassembled WGS sequence"/>
</dbReference>
<gene>
    <name evidence="1" type="ORF">OFUS_LOCUS22108</name>
</gene>
<name>A0A8S4PUY2_OWEFU</name>
<reference evidence="1" key="1">
    <citation type="submission" date="2022-03" db="EMBL/GenBank/DDBJ databases">
        <authorList>
            <person name="Martin C."/>
        </authorList>
    </citation>
    <scope>NUCLEOTIDE SEQUENCE</scope>
</reference>
<dbReference type="AlphaFoldDB" id="A0A8S4PUY2"/>